<organism evidence="1 2">
    <name type="scientific">Mycoplana azooxidifex</name>
    <dbReference type="NCBI Taxonomy" id="1636188"/>
    <lineage>
        <taxon>Bacteria</taxon>
        <taxon>Pseudomonadati</taxon>
        <taxon>Pseudomonadota</taxon>
        <taxon>Alphaproteobacteria</taxon>
        <taxon>Hyphomicrobiales</taxon>
        <taxon>Rhizobiaceae</taxon>
        <taxon>Mycoplana</taxon>
    </lineage>
</organism>
<dbReference type="EMBL" id="JACIEE010000006">
    <property type="protein sequence ID" value="MBB3978050.1"/>
    <property type="molecule type" value="Genomic_DNA"/>
</dbReference>
<evidence type="ECO:0000313" key="2">
    <source>
        <dbReference type="Proteomes" id="UP000574761"/>
    </source>
</evidence>
<sequence length="182" mass="20220">MNAQVAVKIKSGPSIMLASGNWFDLLDPWNSEFTIEDIAQGLSNICRFSGQCKGFYSVAEHSIHVCDTVEQFHLEALLHDAAEAFVGDITRPLKQLLPQYKEIEANVEDAISRRFNLDPRSKSAVKAADLRVLAAEQAQLMPLGTDFWAAPSNVKPAFIEIGFLPPAEAREIFLDKFSLLTR</sequence>
<proteinExistence type="predicted"/>
<comment type="caution">
    <text evidence="1">The sequence shown here is derived from an EMBL/GenBank/DDBJ whole genome shotgun (WGS) entry which is preliminary data.</text>
</comment>
<name>A0A7W6GJY0_9HYPH</name>
<reference evidence="1 2" key="1">
    <citation type="submission" date="2020-08" db="EMBL/GenBank/DDBJ databases">
        <title>Genomic Encyclopedia of Type Strains, Phase IV (KMG-IV): sequencing the most valuable type-strain genomes for metagenomic binning, comparative biology and taxonomic classification.</title>
        <authorList>
            <person name="Goeker M."/>
        </authorList>
    </citation>
    <scope>NUCLEOTIDE SEQUENCE [LARGE SCALE GENOMIC DNA]</scope>
    <source>
        <strain evidence="1 2">DSM 100211</strain>
    </source>
</reference>
<protein>
    <recommendedName>
        <fullName evidence="3">HD family hydrolase</fullName>
    </recommendedName>
</protein>
<evidence type="ECO:0008006" key="3">
    <source>
        <dbReference type="Google" id="ProtNLM"/>
    </source>
</evidence>
<gene>
    <name evidence="1" type="ORF">GGQ64_003264</name>
</gene>
<accession>A0A7W6GJY0</accession>
<dbReference type="AlphaFoldDB" id="A0A7W6GJY0"/>
<dbReference type="RefSeq" id="WP_183806126.1">
    <property type="nucleotide sequence ID" value="NZ_JACIEE010000006.1"/>
</dbReference>
<evidence type="ECO:0000313" key="1">
    <source>
        <dbReference type="EMBL" id="MBB3978050.1"/>
    </source>
</evidence>
<keyword evidence="2" id="KW-1185">Reference proteome</keyword>
<dbReference type="Proteomes" id="UP000574761">
    <property type="component" value="Unassembled WGS sequence"/>
</dbReference>
<dbReference type="SUPFAM" id="SSF109604">
    <property type="entry name" value="HD-domain/PDEase-like"/>
    <property type="match status" value="1"/>
</dbReference>
<dbReference type="Gene3D" id="1.10.3210.10">
    <property type="entry name" value="Hypothetical protein af1432"/>
    <property type="match status" value="1"/>
</dbReference>